<organism evidence="2 3">
    <name type="scientific">Saccharibacillus endophyticus</name>
    <dbReference type="NCBI Taxonomy" id="2060666"/>
    <lineage>
        <taxon>Bacteria</taxon>
        <taxon>Bacillati</taxon>
        <taxon>Bacillota</taxon>
        <taxon>Bacilli</taxon>
        <taxon>Bacillales</taxon>
        <taxon>Paenibacillaceae</taxon>
        <taxon>Saccharibacillus</taxon>
    </lineage>
</organism>
<gene>
    <name evidence="2" type="ORF">GCM10007362_03680</name>
</gene>
<accession>A0ABQ1ZM11</accession>
<keyword evidence="3" id="KW-1185">Reference proteome</keyword>
<protein>
    <recommendedName>
        <fullName evidence="1">Ferric siderophore reductase C-terminal domain-containing protein</fullName>
    </recommendedName>
</protein>
<evidence type="ECO:0000259" key="1">
    <source>
        <dbReference type="Pfam" id="PF11575"/>
    </source>
</evidence>
<sequence length="291" mass="32652">MSEASKPQQSTNDPYSDPISVQSNTVVFDLSLIQPQFYMSAEPKPDAAASATLAELSTPEGAGLFLRAFADVLQAPDLQAAVTYFCSWFSGTVNASLYFPAVAGLRPDFSAGNLSAQLFALDNGGHSFHIVIEDRSAEPALEDASARDNWTEEGLRSFYEKTCRPLFENFAAVSGLAVGMIWAQLPGRLNYFAETWRTHPEIGPMLAPHRERLERAYEQIKQLNPEIFGRKKNPFDLRFRYIEHPTDPSQQIQMRPSCCLYHTLPGAEYCYNCPKLTENDRAERREKLKAQ</sequence>
<name>A0ABQ1ZM11_9BACL</name>
<evidence type="ECO:0000313" key="2">
    <source>
        <dbReference type="EMBL" id="GGH69036.1"/>
    </source>
</evidence>
<reference evidence="3" key="1">
    <citation type="journal article" date="2019" name="Int. J. Syst. Evol. Microbiol.">
        <title>The Global Catalogue of Microorganisms (GCM) 10K type strain sequencing project: providing services to taxonomists for standard genome sequencing and annotation.</title>
        <authorList>
            <consortium name="The Broad Institute Genomics Platform"/>
            <consortium name="The Broad Institute Genome Sequencing Center for Infectious Disease"/>
            <person name="Wu L."/>
            <person name="Ma J."/>
        </authorList>
    </citation>
    <scope>NUCLEOTIDE SEQUENCE [LARGE SCALE GENOMIC DNA]</scope>
    <source>
        <strain evidence="3">CCM 8702</strain>
    </source>
</reference>
<dbReference type="Pfam" id="PF11575">
    <property type="entry name" value="FhuF_C"/>
    <property type="match status" value="1"/>
</dbReference>
<dbReference type="InterPro" id="IPR024726">
    <property type="entry name" value="FhuF_C"/>
</dbReference>
<evidence type="ECO:0000313" key="3">
    <source>
        <dbReference type="Proteomes" id="UP000605427"/>
    </source>
</evidence>
<feature type="domain" description="Ferric siderophore reductase C-terminal" evidence="1">
    <location>
        <begin position="257"/>
        <end position="275"/>
    </location>
</feature>
<comment type="caution">
    <text evidence="2">The sequence shown here is derived from an EMBL/GenBank/DDBJ whole genome shotgun (WGS) entry which is preliminary data.</text>
</comment>
<dbReference type="Proteomes" id="UP000605427">
    <property type="component" value="Unassembled WGS sequence"/>
</dbReference>
<dbReference type="RefSeq" id="WP_172238237.1">
    <property type="nucleotide sequence ID" value="NZ_BMDD01000001.1"/>
</dbReference>
<dbReference type="EMBL" id="BMDD01000001">
    <property type="protein sequence ID" value="GGH69036.1"/>
    <property type="molecule type" value="Genomic_DNA"/>
</dbReference>
<proteinExistence type="predicted"/>